<organism evidence="3 4">
    <name type="scientific">Glycine soja</name>
    <name type="common">Wild soybean</name>
    <dbReference type="NCBI Taxonomy" id="3848"/>
    <lineage>
        <taxon>Eukaryota</taxon>
        <taxon>Viridiplantae</taxon>
        <taxon>Streptophyta</taxon>
        <taxon>Embryophyta</taxon>
        <taxon>Tracheophyta</taxon>
        <taxon>Spermatophyta</taxon>
        <taxon>Magnoliopsida</taxon>
        <taxon>eudicotyledons</taxon>
        <taxon>Gunneridae</taxon>
        <taxon>Pentapetalae</taxon>
        <taxon>rosids</taxon>
        <taxon>fabids</taxon>
        <taxon>Fabales</taxon>
        <taxon>Fabaceae</taxon>
        <taxon>Papilionoideae</taxon>
        <taxon>50 kb inversion clade</taxon>
        <taxon>NPAAA clade</taxon>
        <taxon>indigoferoid/millettioid clade</taxon>
        <taxon>Phaseoleae</taxon>
        <taxon>Glycine</taxon>
        <taxon>Glycine subgen. Soja</taxon>
    </lineage>
</organism>
<reference evidence="3 4" key="1">
    <citation type="submission" date="2018-09" db="EMBL/GenBank/DDBJ databases">
        <title>A high-quality reference genome of wild soybean provides a powerful tool to mine soybean genomes.</title>
        <authorList>
            <person name="Xie M."/>
            <person name="Chung C.Y.L."/>
            <person name="Li M.-W."/>
            <person name="Wong F.-L."/>
            <person name="Chan T.-F."/>
            <person name="Lam H.-M."/>
        </authorList>
    </citation>
    <scope>NUCLEOTIDE SEQUENCE [LARGE SCALE GENOMIC DNA]</scope>
    <source>
        <strain evidence="4">cv. W05</strain>
        <tissue evidence="3">Hypocotyl of etiolated seedlings</tissue>
    </source>
</reference>
<keyword evidence="2" id="KW-0732">Signal</keyword>
<evidence type="ECO:0000313" key="4">
    <source>
        <dbReference type="Proteomes" id="UP000289340"/>
    </source>
</evidence>
<evidence type="ECO:0000313" key="3">
    <source>
        <dbReference type="EMBL" id="RZB95978.1"/>
    </source>
</evidence>
<feature type="signal peptide" evidence="2">
    <location>
        <begin position="1"/>
        <end position="28"/>
    </location>
</feature>
<feature type="chain" id="PRO_5019490383" evidence="2">
    <location>
        <begin position="29"/>
        <end position="201"/>
    </location>
</feature>
<keyword evidence="4" id="KW-1185">Reference proteome</keyword>
<evidence type="ECO:0000256" key="1">
    <source>
        <dbReference type="SAM" id="MobiDB-lite"/>
    </source>
</evidence>
<name>A0A445JC05_GLYSO</name>
<accession>A0A445JC05</accession>
<feature type="compositionally biased region" description="Basic and acidic residues" evidence="1">
    <location>
        <begin position="113"/>
        <end position="123"/>
    </location>
</feature>
<dbReference type="GO" id="GO:0048046">
    <property type="term" value="C:apoplast"/>
    <property type="evidence" value="ECO:0007669"/>
    <property type="project" value="TreeGrafter"/>
</dbReference>
<feature type="compositionally biased region" description="Basic and acidic residues" evidence="1">
    <location>
        <begin position="56"/>
        <end position="69"/>
    </location>
</feature>
<dbReference type="Proteomes" id="UP000289340">
    <property type="component" value="Chromosome 8"/>
</dbReference>
<dbReference type="AlphaFoldDB" id="A0A445JC05"/>
<sequence>MAGDTASSFSTCMAIFFSLLLLSHFTMAMLEHNNFSPSTSNKEGAKKRNTKVVASAREESEQNSKKDMALGDTGKGSIHVPKREHSQHSQSQNRIFNASAHEVPSGPNPISNSERRNEGKEQETSLNHNIVLREKVYMDLASKAAYEGSISFFLNIPKYPHHFLWNSLGTLCPIPFKIEAKHGKLSLNSYISIQCLFLLVG</sequence>
<gene>
    <name evidence="3" type="ORF">D0Y65_020025</name>
</gene>
<dbReference type="GO" id="GO:0033612">
    <property type="term" value="F:receptor serine/threonine kinase binding"/>
    <property type="evidence" value="ECO:0007669"/>
    <property type="project" value="InterPro"/>
</dbReference>
<dbReference type="PANTHER" id="PTHR35301:SF3">
    <property type="entry name" value="CLE03 PROTEIN"/>
    <property type="match status" value="1"/>
</dbReference>
<protein>
    <submittedName>
        <fullName evidence="3">Uncharacterized protein</fullName>
    </submittedName>
</protein>
<dbReference type="EMBL" id="QZWG01000008">
    <property type="protein sequence ID" value="RZB95978.1"/>
    <property type="molecule type" value="Genomic_DNA"/>
</dbReference>
<feature type="region of interest" description="Disordered" evidence="1">
    <location>
        <begin position="35"/>
        <end position="124"/>
    </location>
</feature>
<dbReference type="GO" id="GO:0010089">
    <property type="term" value="P:xylem development"/>
    <property type="evidence" value="ECO:0007669"/>
    <property type="project" value="InterPro"/>
</dbReference>
<evidence type="ECO:0000256" key="2">
    <source>
        <dbReference type="SAM" id="SignalP"/>
    </source>
</evidence>
<dbReference type="PANTHER" id="PTHR35301">
    <property type="entry name" value="CLAVATA3/ESR (CLE)-RELATED PROTEIN 41-RELATED"/>
    <property type="match status" value="1"/>
</dbReference>
<comment type="caution">
    <text evidence="3">The sequence shown here is derived from an EMBL/GenBank/DDBJ whole genome shotgun (WGS) entry which is preliminary data.</text>
</comment>
<dbReference type="InterPro" id="IPR037495">
    <property type="entry name" value="CLE41/42/44"/>
</dbReference>
<proteinExistence type="predicted"/>